<dbReference type="WBParaSite" id="nRc.2.0.1.t09409-RA">
    <property type="protein sequence ID" value="nRc.2.0.1.t09409-RA"/>
    <property type="gene ID" value="nRc.2.0.1.g09409"/>
</dbReference>
<dbReference type="Proteomes" id="UP000887565">
    <property type="component" value="Unplaced"/>
</dbReference>
<protein>
    <submittedName>
        <fullName evidence="2">Uncharacterized protein</fullName>
    </submittedName>
</protein>
<proteinExistence type="predicted"/>
<name>A0A915I7V6_ROMCU</name>
<accession>A0A915I7V6</accession>
<reference evidence="2" key="1">
    <citation type="submission" date="2022-11" db="UniProtKB">
        <authorList>
            <consortium name="WormBaseParasite"/>
        </authorList>
    </citation>
    <scope>IDENTIFICATION</scope>
</reference>
<organism evidence="1 2">
    <name type="scientific">Romanomermis culicivorax</name>
    <name type="common">Nematode worm</name>
    <dbReference type="NCBI Taxonomy" id="13658"/>
    <lineage>
        <taxon>Eukaryota</taxon>
        <taxon>Metazoa</taxon>
        <taxon>Ecdysozoa</taxon>
        <taxon>Nematoda</taxon>
        <taxon>Enoplea</taxon>
        <taxon>Dorylaimia</taxon>
        <taxon>Mermithida</taxon>
        <taxon>Mermithoidea</taxon>
        <taxon>Mermithidae</taxon>
        <taxon>Romanomermis</taxon>
    </lineage>
</organism>
<keyword evidence="1" id="KW-1185">Reference proteome</keyword>
<sequence length="76" mass="8877">YVTHISGKAVLPPLKFNNTVLVSENEKADVIRLNKTTRTQYPMYRLFVYGEGYYADELRYSKRHTWAEVSFLMNAA</sequence>
<dbReference type="AlphaFoldDB" id="A0A915I7V6"/>
<evidence type="ECO:0000313" key="1">
    <source>
        <dbReference type="Proteomes" id="UP000887565"/>
    </source>
</evidence>
<evidence type="ECO:0000313" key="2">
    <source>
        <dbReference type="WBParaSite" id="nRc.2.0.1.t09409-RA"/>
    </source>
</evidence>